<organism evidence="3 4">
    <name type="scientific">Kroppenstedtia pulmonis</name>
    <dbReference type="NCBI Taxonomy" id="1380685"/>
    <lineage>
        <taxon>Bacteria</taxon>
        <taxon>Bacillati</taxon>
        <taxon>Bacillota</taxon>
        <taxon>Bacilli</taxon>
        <taxon>Bacillales</taxon>
        <taxon>Thermoactinomycetaceae</taxon>
        <taxon>Kroppenstedtia</taxon>
    </lineage>
</organism>
<protein>
    <submittedName>
        <fullName evidence="3">Uncharacterized protein</fullName>
    </submittedName>
</protein>
<name>A0A7D3XP41_9BACL</name>
<keyword evidence="2" id="KW-0812">Transmembrane</keyword>
<proteinExistence type="predicted"/>
<keyword evidence="4" id="KW-1185">Reference proteome</keyword>
<dbReference type="Proteomes" id="UP000503088">
    <property type="component" value="Chromosome"/>
</dbReference>
<feature type="coiled-coil region" evidence="1">
    <location>
        <begin position="31"/>
        <end position="65"/>
    </location>
</feature>
<gene>
    <name evidence="3" type="ORF">GXN76_01675</name>
</gene>
<dbReference type="KEGG" id="kpul:GXN76_01675"/>
<keyword evidence="2" id="KW-0472">Membrane</keyword>
<feature type="transmembrane region" description="Helical" evidence="2">
    <location>
        <begin position="83"/>
        <end position="104"/>
    </location>
</feature>
<sequence>MMIKHASRYGMLLIIFLMIAGTLYSPLAFAEDKKEEKLADKVEKLERELEKLKAKEESYDYLKEENRQYREFVEKEWDRFLEVFLILLPIIVTVIGAVLIFLDFKSMRDIRSRLNEQKMQAENELSKAREKIHEEAVQELNTVRQDTRKIAEQEFKGVLEKELDVLKHEVNSLNELAQRESRFLQSNIIALSKGELEKLLTPMKSKKINYYPLTTDLNQLLKQQEVDIIVYEYAGSKGQTDEVLGRILKILGKYEEDGKDSLPIVVYYPDRVNNSDRDCLQDYKKFIIANTPVSLISNIYSLSHVFLSKSEESVGKNLIHVD</sequence>
<evidence type="ECO:0000256" key="1">
    <source>
        <dbReference type="SAM" id="Coils"/>
    </source>
</evidence>
<keyword evidence="1" id="KW-0175">Coiled coil</keyword>
<accession>A0A7D3XP41</accession>
<reference evidence="3 4" key="1">
    <citation type="submission" date="2020-01" db="EMBL/GenBank/DDBJ databases">
        <authorList>
            <person name="Gulvik C.A."/>
            <person name="Batra D.G."/>
        </authorList>
    </citation>
    <scope>NUCLEOTIDE SEQUENCE [LARGE SCALE GENOMIC DNA]</scope>
    <source>
        <strain evidence="3 4">W9323</strain>
    </source>
</reference>
<feature type="coiled-coil region" evidence="1">
    <location>
        <begin position="104"/>
        <end position="176"/>
    </location>
</feature>
<evidence type="ECO:0000256" key="2">
    <source>
        <dbReference type="SAM" id="Phobius"/>
    </source>
</evidence>
<evidence type="ECO:0000313" key="4">
    <source>
        <dbReference type="Proteomes" id="UP000503088"/>
    </source>
</evidence>
<keyword evidence="2" id="KW-1133">Transmembrane helix</keyword>
<evidence type="ECO:0000313" key="3">
    <source>
        <dbReference type="EMBL" id="QKG83302.1"/>
    </source>
</evidence>
<dbReference type="RefSeq" id="WP_173219789.1">
    <property type="nucleotide sequence ID" value="NZ_CP048104.1"/>
</dbReference>
<dbReference type="EMBL" id="CP048104">
    <property type="protein sequence ID" value="QKG83302.1"/>
    <property type="molecule type" value="Genomic_DNA"/>
</dbReference>
<dbReference type="AlphaFoldDB" id="A0A7D3XP41"/>